<dbReference type="EMBL" id="AP010968">
    <property type="protein sequence ID" value="BAJ31868.1"/>
    <property type="molecule type" value="Genomic_DNA"/>
</dbReference>
<dbReference type="PATRIC" id="fig|452652.3.peg.6114"/>
<evidence type="ECO:0000313" key="1">
    <source>
        <dbReference type="EMBL" id="BAJ31868.1"/>
    </source>
</evidence>
<organism evidence="1 2">
    <name type="scientific">Kitasatospora setae (strain ATCC 33774 / DSM 43861 / JCM 3304 / KCC A-0304 / NBRC 14216 / KM-6054)</name>
    <name type="common">Streptomyces setae</name>
    <dbReference type="NCBI Taxonomy" id="452652"/>
    <lineage>
        <taxon>Bacteria</taxon>
        <taxon>Bacillati</taxon>
        <taxon>Actinomycetota</taxon>
        <taxon>Actinomycetes</taxon>
        <taxon>Kitasatosporales</taxon>
        <taxon>Streptomycetaceae</taxon>
        <taxon>Kitasatospora</taxon>
    </lineage>
</organism>
<evidence type="ECO:0008006" key="3">
    <source>
        <dbReference type="Google" id="ProtNLM"/>
    </source>
</evidence>
<dbReference type="KEGG" id="ksk:KSE_61020"/>
<dbReference type="Pfam" id="PF11528">
    <property type="entry name" value="DUF3224"/>
    <property type="match status" value="1"/>
</dbReference>
<dbReference type="eggNOG" id="ENOG5031S8F">
    <property type="taxonomic scope" value="Bacteria"/>
</dbReference>
<dbReference type="STRING" id="452652.KSE_61020"/>
<dbReference type="InterPro" id="IPR023159">
    <property type="entry name" value="SO1590-like_sf"/>
</dbReference>
<dbReference type="HOGENOM" id="CLU_111671_1_1_11"/>
<dbReference type="SUPFAM" id="SSF159238">
    <property type="entry name" value="SO1590-like"/>
    <property type="match status" value="1"/>
</dbReference>
<dbReference type="AlphaFoldDB" id="E4N134"/>
<evidence type="ECO:0000313" key="2">
    <source>
        <dbReference type="Proteomes" id="UP000007076"/>
    </source>
</evidence>
<keyword evidence="2" id="KW-1185">Reference proteome</keyword>
<dbReference type="Proteomes" id="UP000007076">
    <property type="component" value="Chromosome"/>
</dbReference>
<dbReference type="Gene3D" id="2.40.350.10">
    <property type="entry name" value="SO1590-like"/>
    <property type="match status" value="1"/>
</dbReference>
<protein>
    <recommendedName>
        <fullName evidence="3">DUF3224 domain-containing protein</fullName>
    </recommendedName>
</protein>
<proteinExistence type="predicted"/>
<reference evidence="1 2" key="1">
    <citation type="journal article" date="2010" name="DNA Res.">
        <title>Genome sequence of Kitasatospora setae NBRC 14216T: an evolutionary snapshot of the family Streptomycetaceae.</title>
        <authorList>
            <person name="Ichikawa N."/>
            <person name="Oguchi A."/>
            <person name="Ikeda H."/>
            <person name="Ishikawa J."/>
            <person name="Kitani S."/>
            <person name="Watanabe Y."/>
            <person name="Nakamura S."/>
            <person name="Katano Y."/>
            <person name="Kishi E."/>
            <person name="Sasagawa M."/>
            <person name="Ankai A."/>
            <person name="Fukui S."/>
            <person name="Hashimoto Y."/>
            <person name="Kamata S."/>
            <person name="Otoguro M."/>
            <person name="Tanikawa S."/>
            <person name="Nihira T."/>
            <person name="Horinouchi S."/>
            <person name="Ohnishi Y."/>
            <person name="Hayakawa M."/>
            <person name="Kuzuyama T."/>
            <person name="Arisawa A."/>
            <person name="Nomoto F."/>
            <person name="Miura H."/>
            <person name="Takahashi Y."/>
            <person name="Fujita N."/>
        </authorList>
    </citation>
    <scope>NUCLEOTIDE SEQUENCE [LARGE SCALE GENOMIC DNA]</scope>
    <source>
        <strain evidence="2">ATCC 33774 / DSM 43861 / JCM 3304 / KCC A-0304 / NBRC 14216 / KM-6054</strain>
    </source>
</reference>
<name>E4N134_KITSK</name>
<sequence length="144" mass="14672">MASPTLAPMRASGTFTVQEFTPAPVPAGEVVTASGVGVATMRKEFRGELEGRSDTLFTSAFDHAAGVGTYLAMESFAGALHGAAGSFNFAHSATTLGTARDDEYFVIVPGSGTGALAGITGTGGIEVDADGTHRIRLDYELPSA</sequence>
<dbReference type="InterPro" id="IPR021607">
    <property type="entry name" value="DUF3224"/>
</dbReference>
<gene>
    <name evidence="1" type="ordered locus">KSE_61020</name>
</gene>
<accession>E4N134</accession>